<evidence type="ECO:0000259" key="1">
    <source>
        <dbReference type="PROSITE" id="PS50076"/>
    </source>
</evidence>
<reference evidence="2" key="1">
    <citation type="journal article" date="2020" name="mSystems">
        <title>Genome- and Community-Level Interaction Insights into Carbon Utilization and Element Cycling Functions of Hydrothermarchaeota in Hydrothermal Sediment.</title>
        <authorList>
            <person name="Zhou Z."/>
            <person name="Liu Y."/>
            <person name="Xu W."/>
            <person name="Pan J."/>
            <person name="Luo Z.H."/>
            <person name="Li M."/>
        </authorList>
    </citation>
    <scope>NUCLEOTIDE SEQUENCE [LARGE SCALE GENOMIC DNA]</scope>
    <source>
        <strain evidence="2">HyVt-483</strain>
    </source>
</reference>
<dbReference type="PROSITE" id="PS50076">
    <property type="entry name" value="DNAJ_2"/>
    <property type="match status" value="1"/>
</dbReference>
<name>A0A7C3GEL7_9BACT</name>
<evidence type="ECO:0000313" key="2">
    <source>
        <dbReference type="EMBL" id="HFC97658.1"/>
    </source>
</evidence>
<dbReference type="InterPro" id="IPR036869">
    <property type="entry name" value="J_dom_sf"/>
</dbReference>
<dbReference type="EMBL" id="DRMH01000054">
    <property type="protein sequence ID" value="HFC97658.1"/>
    <property type="molecule type" value="Genomic_DNA"/>
</dbReference>
<dbReference type="SMART" id="SM00271">
    <property type="entry name" value="DnaJ"/>
    <property type="match status" value="1"/>
</dbReference>
<comment type="caution">
    <text evidence="2">The sequence shown here is derived from an EMBL/GenBank/DDBJ whole genome shotgun (WGS) entry which is preliminary data.</text>
</comment>
<dbReference type="AlphaFoldDB" id="A0A7C3GEL7"/>
<dbReference type="Gene3D" id="1.10.287.110">
    <property type="entry name" value="DnaJ domain"/>
    <property type="match status" value="1"/>
</dbReference>
<sequence length="294" mass="34564">MRRNPFEILGLSPQIVKELDEESLFRLVKACYRTLQQVHHPDLPGGSGEKALELNLAFEALNLAKNPESFRRYRQAYIRRLSRRTLRNKIQELLLRLGRSLREKEELEARFWEDLLARAREGHLVSPSPRNLRVRLYDLALKYRLPFPVFGHRAPFREVYFDDRGELYLKDSARHPPRRASRIKIVGCVPRDRIEPWLLLEKTPGEEGLLVQNYIRAETFRKTCLVHLQTRILTEGYLFSFRYEDYSRLYLEGLVLGVYPDGSDIATNVKKVSEGLQFCKEKADSFPEGERIYL</sequence>
<protein>
    <submittedName>
        <fullName evidence="2">J domain-containing protein</fullName>
    </submittedName>
</protein>
<dbReference type="InterPro" id="IPR001623">
    <property type="entry name" value="DnaJ_domain"/>
</dbReference>
<dbReference type="Proteomes" id="UP000886043">
    <property type="component" value="Unassembled WGS sequence"/>
</dbReference>
<dbReference type="SUPFAM" id="SSF46565">
    <property type="entry name" value="Chaperone J-domain"/>
    <property type="match status" value="1"/>
</dbReference>
<gene>
    <name evidence="2" type="ORF">ENJ40_04250</name>
</gene>
<proteinExistence type="predicted"/>
<organism evidence="2">
    <name type="scientific">Thermosulfurimonas dismutans</name>
    <dbReference type="NCBI Taxonomy" id="999894"/>
    <lineage>
        <taxon>Bacteria</taxon>
        <taxon>Pseudomonadati</taxon>
        <taxon>Thermodesulfobacteriota</taxon>
        <taxon>Thermodesulfobacteria</taxon>
        <taxon>Thermodesulfobacteriales</taxon>
        <taxon>Thermodesulfobacteriaceae</taxon>
        <taxon>Thermosulfurimonas</taxon>
    </lineage>
</organism>
<feature type="domain" description="J" evidence="1">
    <location>
        <begin position="4"/>
        <end position="81"/>
    </location>
</feature>
<accession>A0A7C3GEL7</accession>